<comment type="caution">
    <text evidence="15">The sequence shown here is derived from an EMBL/GenBank/DDBJ whole genome shotgun (WGS) entry which is preliminary data.</text>
</comment>
<keyword evidence="7 14" id="KW-0812">Transmembrane</keyword>
<evidence type="ECO:0000313" key="15">
    <source>
        <dbReference type="EMBL" id="GAK45727.1"/>
    </source>
</evidence>
<dbReference type="Proteomes" id="UP000028702">
    <property type="component" value="Unassembled WGS sequence"/>
</dbReference>
<sequence length="483" mass="54225">MLFPTFEFGVFFLVVFAVGWELRRDPSWRKLFLVGASYFFYGWWDWRFVGLLVLSSTINFSAGWLLDRLGRPSMRKTVVALAVILNLSILGFFKYYGFFLDSLRVLLETLNLERDLPFMQVILPVGISFFTFQGISYVVDVYRGHVRASHSVLDVFLYISFFPQLVAGPIVRAADFLPQLDETPRLTRAMGAIGVVLILSGLIKKMVIANYLASELVDPVFFDPSVLGGADLLIGVYGYAVQIYCDFSGYSDIAIGVAALLGYKFSENFNQPYRASSLQDFWRRWHISLSTWLRDYLYIPLGGNRGGGFATYRNLFLTMFLGGLWHGAAWTFVFWGAFHGAALGIERFARQKLNALAPPAGEEPGYITRLSRPLNRVLGVIVTFHLVCFAWIFFRAENFTLASTYVTGLADWSVPSLYVTPFIAALIAGSLCFQFTPPKLAEWLARPLEYAPSAVLGLVLGLGIFLIWAAAPAGVAPFIYFQF</sequence>
<evidence type="ECO:0000256" key="4">
    <source>
        <dbReference type="ARBA" id="ARBA00016084"/>
    </source>
</evidence>
<feature type="transmembrane region" description="Helical" evidence="14">
    <location>
        <begin position="186"/>
        <end position="203"/>
    </location>
</feature>
<dbReference type="GO" id="GO:0042121">
    <property type="term" value="P:alginic acid biosynthetic process"/>
    <property type="evidence" value="ECO:0007669"/>
    <property type="project" value="UniProtKB-KW"/>
</dbReference>
<keyword evidence="9 14" id="KW-1133">Transmembrane helix</keyword>
<evidence type="ECO:0000256" key="9">
    <source>
        <dbReference type="ARBA" id="ARBA00022989"/>
    </source>
</evidence>
<keyword evidence="5 13" id="KW-1003">Cell membrane</keyword>
<keyword evidence="8" id="KW-0016">Alginate biosynthesis</keyword>
<keyword evidence="10 13" id="KW-0472">Membrane</keyword>
<comment type="subcellular location">
    <subcellularLocation>
        <location evidence="1">Cell membrane</location>
        <topology evidence="1">Multi-pass membrane protein</topology>
    </subcellularLocation>
</comment>
<evidence type="ECO:0000256" key="12">
    <source>
        <dbReference type="ARBA" id="ARBA00031030"/>
    </source>
</evidence>
<feature type="transmembrane region" description="Helical" evidence="14">
    <location>
        <begin position="315"/>
        <end position="338"/>
    </location>
</feature>
<feature type="transmembrane region" description="Helical" evidence="14">
    <location>
        <begin position="78"/>
        <end position="98"/>
    </location>
</feature>
<feature type="transmembrane region" description="Helical" evidence="14">
    <location>
        <begin position="118"/>
        <end position="139"/>
    </location>
</feature>
<organism evidence="15 16">
    <name type="scientific">Tepidicaulis marinus</name>
    <dbReference type="NCBI Taxonomy" id="1333998"/>
    <lineage>
        <taxon>Bacteria</taxon>
        <taxon>Pseudomonadati</taxon>
        <taxon>Pseudomonadota</taxon>
        <taxon>Alphaproteobacteria</taxon>
        <taxon>Hyphomicrobiales</taxon>
        <taxon>Parvibaculaceae</taxon>
        <taxon>Tepidicaulis</taxon>
    </lineage>
</organism>
<comment type="pathway">
    <text evidence="2">Glycan biosynthesis; alginate biosynthesis.</text>
</comment>
<keyword evidence="16" id="KW-1185">Reference proteome</keyword>
<accession>A0A081BCF9</accession>
<name>A0A081BCF9_9HYPH</name>
<dbReference type="PIRSF" id="PIRSF016636">
    <property type="entry name" value="AlgI_DltB"/>
    <property type="match status" value="1"/>
</dbReference>
<gene>
    <name evidence="15" type="ORF">M2A_2226</name>
</gene>
<dbReference type="STRING" id="1333998.M2A_2226"/>
<feature type="transmembrane region" description="Helical" evidence="14">
    <location>
        <begin position="377"/>
        <end position="396"/>
    </location>
</feature>
<protein>
    <recommendedName>
        <fullName evidence="4">Probable alginate O-acetylase AlgI</fullName>
    </recommendedName>
    <alternativeName>
        <fullName evidence="12">Alginate biosynthesis protein AlgI</fullName>
    </alternativeName>
</protein>
<keyword evidence="11 13" id="KW-0012">Acyltransferase</keyword>
<comment type="similarity">
    <text evidence="3 13">Belongs to the membrane-bound acyltransferase family.</text>
</comment>
<dbReference type="PIRSF" id="PIRSF500217">
    <property type="entry name" value="AlgI"/>
    <property type="match status" value="1"/>
</dbReference>
<evidence type="ECO:0000256" key="14">
    <source>
        <dbReference type="SAM" id="Phobius"/>
    </source>
</evidence>
<dbReference type="Pfam" id="PF03062">
    <property type="entry name" value="MBOAT"/>
    <property type="match status" value="1"/>
</dbReference>
<dbReference type="PANTHER" id="PTHR13285:SF23">
    <property type="entry name" value="TEICHOIC ACID D-ALANYLTRANSFERASE"/>
    <property type="match status" value="1"/>
</dbReference>
<dbReference type="PANTHER" id="PTHR13285">
    <property type="entry name" value="ACYLTRANSFERASE"/>
    <property type="match status" value="1"/>
</dbReference>
<evidence type="ECO:0000256" key="8">
    <source>
        <dbReference type="ARBA" id="ARBA00022841"/>
    </source>
</evidence>
<dbReference type="RefSeq" id="WP_045447230.1">
    <property type="nucleotide sequence ID" value="NZ_BBIO01000011.1"/>
</dbReference>
<evidence type="ECO:0000313" key="16">
    <source>
        <dbReference type="Proteomes" id="UP000028702"/>
    </source>
</evidence>
<dbReference type="GO" id="GO:0016746">
    <property type="term" value="F:acyltransferase activity"/>
    <property type="evidence" value="ECO:0007669"/>
    <property type="project" value="UniProtKB-KW"/>
</dbReference>
<evidence type="ECO:0000256" key="6">
    <source>
        <dbReference type="ARBA" id="ARBA00022679"/>
    </source>
</evidence>
<dbReference type="InterPro" id="IPR004299">
    <property type="entry name" value="MBOAT_fam"/>
</dbReference>
<evidence type="ECO:0000256" key="2">
    <source>
        <dbReference type="ARBA" id="ARBA00005182"/>
    </source>
</evidence>
<dbReference type="eggNOG" id="COG1696">
    <property type="taxonomic scope" value="Bacteria"/>
</dbReference>
<evidence type="ECO:0000256" key="7">
    <source>
        <dbReference type="ARBA" id="ARBA00022692"/>
    </source>
</evidence>
<feature type="transmembrane region" description="Helical" evidence="14">
    <location>
        <begin position="151"/>
        <end position="174"/>
    </location>
</feature>
<dbReference type="InterPro" id="IPR051085">
    <property type="entry name" value="MB_O-acyltransferase"/>
</dbReference>
<dbReference type="GO" id="GO:0005886">
    <property type="term" value="C:plasma membrane"/>
    <property type="evidence" value="ECO:0007669"/>
    <property type="project" value="UniProtKB-SubCell"/>
</dbReference>
<feature type="transmembrane region" description="Helical" evidence="14">
    <location>
        <begin position="456"/>
        <end position="481"/>
    </location>
</feature>
<evidence type="ECO:0000256" key="13">
    <source>
        <dbReference type="PIRNR" id="PIRNR016636"/>
    </source>
</evidence>
<evidence type="ECO:0000256" key="11">
    <source>
        <dbReference type="ARBA" id="ARBA00023315"/>
    </source>
</evidence>
<proteinExistence type="inferred from homology"/>
<evidence type="ECO:0000256" key="3">
    <source>
        <dbReference type="ARBA" id="ARBA00010323"/>
    </source>
</evidence>
<feature type="transmembrane region" description="Helical" evidence="14">
    <location>
        <begin position="417"/>
        <end position="436"/>
    </location>
</feature>
<dbReference type="InterPro" id="IPR028362">
    <property type="entry name" value="AlgI"/>
</dbReference>
<dbReference type="AlphaFoldDB" id="A0A081BCF9"/>
<keyword evidence="6 13" id="KW-0808">Transferase</keyword>
<evidence type="ECO:0000256" key="10">
    <source>
        <dbReference type="ARBA" id="ARBA00023136"/>
    </source>
</evidence>
<dbReference type="InterPro" id="IPR024194">
    <property type="entry name" value="Ac/AlaTfrase_AlgI/DltB"/>
</dbReference>
<evidence type="ECO:0000256" key="1">
    <source>
        <dbReference type="ARBA" id="ARBA00004651"/>
    </source>
</evidence>
<dbReference type="EMBL" id="BBIO01000011">
    <property type="protein sequence ID" value="GAK45727.1"/>
    <property type="molecule type" value="Genomic_DNA"/>
</dbReference>
<evidence type="ECO:0000256" key="5">
    <source>
        <dbReference type="ARBA" id="ARBA00022475"/>
    </source>
</evidence>
<feature type="transmembrane region" description="Helical" evidence="14">
    <location>
        <begin position="48"/>
        <end position="66"/>
    </location>
</feature>
<reference evidence="15 16" key="1">
    <citation type="submission" date="2014-07" db="EMBL/GenBank/DDBJ databases">
        <title>Tepidicaulis marinum gen. nov., sp. nov., a novel marine bacterium denitrifying nitrate to nitrous oxide strictly under microaerobic conditions.</title>
        <authorList>
            <person name="Takeuchi M."/>
            <person name="Yamagishi T."/>
            <person name="Kamagata Y."/>
            <person name="Oshima K."/>
            <person name="Hattori M."/>
            <person name="Katayama T."/>
            <person name="Hanada S."/>
            <person name="Tamaki H."/>
            <person name="Marumo K."/>
            <person name="Maeda H."/>
            <person name="Nedachi M."/>
            <person name="Iwasaki W."/>
            <person name="Suwa Y."/>
            <person name="Sakata S."/>
        </authorList>
    </citation>
    <scope>NUCLEOTIDE SEQUENCE [LARGE SCALE GENOMIC DNA]</scope>
    <source>
        <strain evidence="15 16">MA2</strain>
    </source>
</reference>